<name>A0A225W4W8_9STRA</name>
<sequence length="110" mass="12698">MSQMSFTYVIEHIPGEVNARWEAGPAWEDVRFACRVFRLAVLERVSPLEVDGFVWLSEEEIRRLQSCNRECASSHMLGRGGIAVRELQFKLYRHFSIGILLKKGRGHCCE</sequence>
<gene>
    <name evidence="1" type="ORF">PHMEG_00014050</name>
</gene>
<dbReference type="EMBL" id="NBNE01001766">
    <property type="protein sequence ID" value="OWZ12736.1"/>
    <property type="molecule type" value="Genomic_DNA"/>
</dbReference>
<evidence type="ECO:0000313" key="1">
    <source>
        <dbReference type="EMBL" id="OWZ12736.1"/>
    </source>
</evidence>
<evidence type="ECO:0000313" key="2">
    <source>
        <dbReference type="Proteomes" id="UP000198211"/>
    </source>
</evidence>
<proteinExistence type="predicted"/>
<reference evidence="2" key="1">
    <citation type="submission" date="2017-03" db="EMBL/GenBank/DDBJ databases">
        <title>Phytopthora megakarya and P. palmivora, two closely related causual agents of cacao black pod achieved similar genome size and gene model numbers by different mechanisms.</title>
        <authorList>
            <person name="Ali S."/>
            <person name="Shao J."/>
            <person name="Larry D.J."/>
            <person name="Kronmiller B."/>
            <person name="Shen D."/>
            <person name="Strem M.D."/>
            <person name="Melnick R.L."/>
            <person name="Guiltinan M.J."/>
            <person name="Tyler B.M."/>
            <person name="Meinhardt L.W."/>
            <person name="Bailey B.A."/>
        </authorList>
    </citation>
    <scope>NUCLEOTIDE SEQUENCE [LARGE SCALE GENOMIC DNA]</scope>
    <source>
        <strain evidence="2">zdho120</strain>
    </source>
</reference>
<accession>A0A225W4W8</accession>
<dbReference type="Proteomes" id="UP000198211">
    <property type="component" value="Unassembled WGS sequence"/>
</dbReference>
<dbReference type="AlphaFoldDB" id="A0A225W4W8"/>
<protein>
    <submittedName>
        <fullName evidence="1">Uncharacterized protein</fullName>
    </submittedName>
</protein>
<comment type="caution">
    <text evidence="1">The sequence shown here is derived from an EMBL/GenBank/DDBJ whole genome shotgun (WGS) entry which is preliminary data.</text>
</comment>
<keyword evidence="2" id="KW-1185">Reference proteome</keyword>
<organism evidence="1 2">
    <name type="scientific">Phytophthora megakarya</name>
    <dbReference type="NCBI Taxonomy" id="4795"/>
    <lineage>
        <taxon>Eukaryota</taxon>
        <taxon>Sar</taxon>
        <taxon>Stramenopiles</taxon>
        <taxon>Oomycota</taxon>
        <taxon>Peronosporomycetes</taxon>
        <taxon>Peronosporales</taxon>
        <taxon>Peronosporaceae</taxon>
        <taxon>Phytophthora</taxon>
    </lineage>
</organism>